<evidence type="ECO:0008006" key="3">
    <source>
        <dbReference type="Google" id="ProtNLM"/>
    </source>
</evidence>
<dbReference type="Gene3D" id="3.80.10.10">
    <property type="entry name" value="Ribonuclease Inhibitor"/>
    <property type="match status" value="1"/>
</dbReference>
<evidence type="ECO:0000313" key="1">
    <source>
        <dbReference type="EMBL" id="KAJ7304628.1"/>
    </source>
</evidence>
<proteinExistence type="predicted"/>
<comment type="caution">
    <text evidence="1">The sequence shown here is derived from an EMBL/GenBank/DDBJ whole genome shotgun (WGS) entry which is preliminary data.</text>
</comment>
<reference evidence="1" key="1">
    <citation type="submission" date="2023-03" db="EMBL/GenBank/DDBJ databases">
        <title>Massive genome expansion in bonnet fungi (Mycena s.s.) driven by repeated elements and novel gene families across ecological guilds.</title>
        <authorList>
            <consortium name="Lawrence Berkeley National Laboratory"/>
            <person name="Harder C.B."/>
            <person name="Miyauchi S."/>
            <person name="Viragh M."/>
            <person name="Kuo A."/>
            <person name="Thoen E."/>
            <person name="Andreopoulos B."/>
            <person name="Lu D."/>
            <person name="Skrede I."/>
            <person name="Drula E."/>
            <person name="Henrissat B."/>
            <person name="Morin E."/>
            <person name="Kohler A."/>
            <person name="Barry K."/>
            <person name="LaButti K."/>
            <person name="Morin E."/>
            <person name="Salamov A."/>
            <person name="Lipzen A."/>
            <person name="Mereny Z."/>
            <person name="Hegedus B."/>
            <person name="Baldrian P."/>
            <person name="Stursova M."/>
            <person name="Weitz H."/>
            <person name="Taylor A."/>
            <person name="Grigoriev I.V."/>
            <person name="Nagy L.G."/>
            <person name="Martin F."/>
            <person name="Kauserud H."/>
        </authorList>
    </citation>
    <scope>NUCLEOTIDE SEQUENCE</scope>
    <source>
        <strain evidence="1">CBHHK002</strain>
    </source>
</reference>
<dbReference type="InterPro" id="IPR032675">
    <property type="entry name" value="LRR_dom_sf"/>
</dbReference>
<gene>
    <name evidence="1" type="ORF">DFH08DRAFT_945122</name>
</gene>
<accession>A0AAD6Z2H7</accession>
<dbReference type="AlphaFoldDB" id="A0AAD6Z2H7"/>
<evidence type="ECO:0000313" key="2">
    <source>
        <dbReference type="Proteomes" id="UP001218218"/>
    </source>
</evidence>
<organism evidence="1 2">
    <name type="scientific">Mycena albidolilacea</name>
    <dbReference type="NCBI Taxonomy" id="1033008"/>
    <lineage>
        <taxon>Eukaryota</taxon>
        <taxon>Fungi</taxon>
        <taxon>Dikarya</taxon>
        <taxon>Basidiomycota</taxon>
        <taxon>Agaricomycotina</taxon>
        <taxon>Agaricomycetes</taxon>
        <taxon>Agaricomycetidae</taxon>
        <taxon>Agaricales</taxon>
        <taxon>Marasmiineae</taxon>
        <taxon>Mycenaceae</taxon>
        <taxon>Mycena</taxon>
    </lineage>
</organism>
<keyword evidence="2" id="KW-1185">Reference proteome</keyword>
<protein>
    <recommendedName>
        <fullName evidence="3">F-box domain-containing protein</fullName>
    </recommendedName>
</protein>
<sequence>MTTAALFSASSLPDLPTELLVEIISHYASPFTFLSPLVREEHAATQQEKAQVLRALSQTCSDLRRIFLPLLWERLEVSQLNFREIHTRSELATLIFPYIRSVHISLKSWSPSGDMETVFLFIEFLRALPNLTGLQIYNGVPWLMVPIFSYAFADASFPALTALAIPDSLTSILPAFPNVKTLGCPSLSNKGKLIAAAKTHLPHLEALAGLRSRDLGDNFRPALAPQFPHLRALSMASTSTVEYKDMFPRLHAFTQLSELELLYQDDPDLLSLEELVAGGRNVLRASHSTDVKALRVWALDKSAGPQIVYFERC</sequence>
<name>A0AAD6Z2H7_9AGAR</name>
<dbReference type="Proteomes" id="UP001218218">
    <property type="component" value="Unassembled WGS sequence"/>
</dbReference>
<dbReference type="EMBL" id="JARIHO010000100">
    <property type="protein sequence ID" value="KAJ7304628.1"/>
    <property type="molecule type" value="Genomic_DNA"/>
</dbReference>